<name>A0A2D4K893_9SAUR</name>
<feature type="domain" description="RRM" evidence="4">
    <location>
        <begin position="1"/>
        <end position="54"/>
    </location>
</feature>
<dbReference type="GO" id="GO:0005737">
    <property type="term" value="C:cytoplasm"/>
    <property type="evidence" value="ECO:0007669"/>
    <property type="project" value="TreeGrafter"/>
</dbReference>
<dbReference type="Pfam" id="PF00076">
    <property type="entry name" value="RRM_1"/>
    <property type="match status" value="1"/>
</dbReference>
<evidence type="ECO:0000259" key="4">
    <source>
        <dbReference type="PROSITE" id="PS50102"/>
    </source>
</evidence>
<dbReference type="FunFam" id="3.30.70.330:FF:000380">
    <property type="entry name" value="Serine/arginine-rich splicing factor 4 isoform X1"/>
    <property type="match status" value="1"/>
</dbReference>
<dbReference type="InterPro" id="IPR050374">
    <property type="entry name" value="RRT5_SRSF_SR"/>
</dbReference>
<feature type="compositionally biased region" description="Basic residues" evidence="3">
    <location>
        <begin position="91"/>
        <end position="101"/>
    </location>
</feature>
<evidence type="ECO:0000256" key="1">
    <source>
        <dbReference type="ARBA" id="ARBA00022884"/>
    </source>
</evidence>
<dbReference type="PANTHER" id="PTHR23003">
    <property type="entry name" value="RNA RECOGNITION MOTIF RRM DOMAIN CONTAINING PROTEIN"/>
    <property type="match status" value="1"/>
</dbReference>
<protein>
    <recommendedName>
        <fullName evidence="4">RRM domain-containing protein</fullName>
    </recommendedName>
</protein>
<reference evidence="5" key="2">
    <citation type="submission" date="2017-11" db="EMBL/GenBank/DDBJ databases">
        <title>Coralsnake Venomics: Analyses of Venom Gland Transcriptomes and Proteomes of Six Brazilian Taxa.</title>
        <authorList>
            <person name="Aird S.D."/>
            <person name="Jorge da Silva N."/>
            <person name="Qiu L."/>
            <person name="Villar-Briones A."/>
            <person name="Aparecida-Saddi V."/>
            <person name="Campos-Telles M.P."/>
            <person name="Grau M."/>
            <person name="Mikheyev A.S."/>
        </authorList>
    </citation>
    <scope>NUCLEOTIDE SEQUENCE</scope>
    <source>
        <tissue evidence="5">Venom_gland</tissue>
    </source>
</reference>
<dbReference type="SUPFAM" id="SSF54928">
    <property type="entry name" value="RNA-binding domain, RBD"/>
    <property type="match status" value="1"/>
</dbReference>
<feature type="compositionally biased region" description="Basic residues" evidence="3">
    <location>
        <begin position="56"/>
        <end position="83"/>
    </location>
</feature>
<dbReference type="Gene3D" id="3.30.70.330">
    <property type="match status" value="1"/>
</dbReference>
<dbReference type="EMBL" id="IACL01036310">
    <property type="protein sequence ID" value="LAB04931.1"/>
    <property type="molecule type" value="Transcribed_RNA"/>
</dbReference>
<sequence length="121" mass="14030">MRQAGEVTYADAHKGRKNEGVIEFKSYSDMKRALEKLDGTEVNGRKIRLVEDRPGSRRRRSYSRSRTHSRSRSRSRHSRKSRSRSGSSKSSHSKSRSRSRYSKVLSRCSFFCCQLDLILLS</sequence>
<dbReference type="AlphaFoldDB" id="A0A2D4K893"/>
<dbReference type="InterPro" id="IPR012677">
    <property type="entry name" value="Nucleotide-bd_a/b_plait_sf"/>
</dbReference>
<dbReference type="InterPro" id="IPR000504">
    <property type="entry name" value="RRM_dom"/>
</dbReference>
<dbReference type="InterPro" id="IPR035979">
    <property type="entry name" value="RBD_domain_sf"/>
</dbReference>
<evidence type="ECO:0000313" key="5">
    <source>
        <dbReference type="EMBL" id="LAB04931.1"/>
    </source>
</evidence>
<reference evidence="5" key="1">
    <citation type="submission" date="2017-07" db="EMBL/GenBank/DDBJ databases">
        <authorList>
            <person name="Mikheyev A."/>
            <person name="Grau M."/>
        </authorList>
    </citation>
    <scope>NUCLEOTIDE SEQUENCE</scope>
    <source>
        <tissue evidence="5">Venom_gland</tissue>
    </source>
</reference>
<evidence type="ECO:0000256" key="3">
    <source>
        <dbReference type="SAM" id="MobiDB-lite"/>
    </source>
</evidence>
<feature type="region of interest" description="Disordered" evidence="3">
    <location>
        <begin position="43"/>
        <end position="103"/>
    </location>
</feature>
<organism evidence="5">
    <name type="scientific">Micrurus paraensis</name>
    <dbReference type="NCBI Taxonomy" id="1970185"/>
    <lineage>
        <taxon>Eukaryota</taxon>
        <taxon>Metazoa</taxon>
        <taxon>Chordata</taxon>
        <taxon>Craniata</taxon>
        <taxon>Vertebrata</taxon>
        <taxon>Euteleostomi</taxon>
        <taxon>Lepidosauria</taxon>
        <taxon>Squamata</taxon>
        <taxon>Bifurcata</taxon>
        <taxon>Unidentata</taxon>
        <taxon>Episquamata</taxon>
        <taxon>Toxicofera</taxon>
        <taxon>Serpentes</taxon>
        <taxon>Colubroidea</taxon>
        <taxon>Elapidae</taxon>
        <taxon>Elapinae</taxon>
        <taxon>Micrurus</taxon>
    </lineage>
</organism>
<dbReference type="PROSITE" id="PS50102">
    <property type="entry name" value="RRM"/>
    <property type="match status" value="1"/>
</dbReference>
<evidence type="ECO:0000256" key="2">
    <source>
        <dbReference type="PROSITE-ProRule" id="PRU00176"/>
    </source>
</evidence>
<dbReference type="GO" id="GO:0003729">
    <property type="term" value="F:mRNA binding"/>
    <property type="evidence" value="ECO:0007669"/>
    <property type="project" value="TreeGrafter"/>
</dbReference>
<dbReference type="PANTHER" id="PTHR23003:SF45">
    <property type="entry name" value="SERINE_ARGININE-RICH SPLICING FACTOR 4"/>
    <property type="match status" value="1"/>
</dbReference>
<proteinExistence type="predicted"/>
<accession>A0A2D4K893</accession>
<keyword evidence="1 2" id="KW-0694">RNA-binding</keyword>
<feature type="compositionally biased region" description="Basic and acidic residues" evidence="3">
    <location>
        <begin position="11"/>
        <end position="20"/>
    </location>
</feature>
<dbReference type="GO" id="GO:0005634">
    <property type="term" value="C:nucleus"/>
    <property type="evidence" value="ECO:0007669"/>
    <property type="project" value="TreeGrafter"/>
</dbReference>
<feature type="region of interest" description="Disordered" evidence="3">
    <location>
        <begin position="1"/>
        <end position="20"/>
    </location>
</feature>